<feature type="region of interest" description="Disordered" evidence="1">
    <location>
        <begin position="50"/>
        <end position="158"/>
    </location>
</feature>
<gene>
    <name evidence="2" type="ORF">EHYA_06808</name>
</gene>
<comment type="caution">
    <text evidence="2">The sequence shown here is derived from an EMBL/GenBank/DDBJ whole genome shotgun (WGS) entry which is preliminary data.</text>
</comment>
<sequence length="158" mass="17311">MVGWGVGDWMTGQAGREVTVRFMPHHTHEMDVCTRHGCRLGAAHLADRATDGQRAALRRARATRARRLRAEAKAAEQPRRDRFAPATLPADAHRLDAVTAHEADREPARHYDGDLTESAPPDLIPPAPPPADRATPDTLKARTRPTDSTPTPAREDAP</sequence>
<dbReference type="Proteomes" id="UP000286931">
    <property type="component" value="Unassembled WGS sequence"/>
</dbReference>
<evidence type="ECO:0000256" key="1">
    <source>
        <dbReference type="SAM" id="MobiDB-lite"/>
    </source>
</evidence>
<dbReference type="RefSeq" id="WP_126640943.1">
    <property type="nucleotide sequence ID" value="NZ_BIFH01000031.1"/>
</dbReference>
<feature type="compositionally biased region" description="Basic residues" evidence="1">
    <location>
        <begin position="56"/>
        <end position="67"/>
    </location>
</feature>
<dbReference type="EMBL" id="BIFH01000031">
    <property type="protein sequence ID" value="GCD99096.1"/>
    <property type="molecule type" value="Genomic_DNA"/>
</dbReference>
<evidence type="ECO:0000313" key="2">
    <source>
        <dbReference type="EMBL" id="GCD99096.1"/>
    </source>
</evidence>
<accession>A0A401YWX3</accession>
<dbReference type="OrthoDB" id="4516419at2"/>
<protein>
    <submittedName>
        <fullName evidence="2">Uncharacterized protein</fullName>
    </submittedName>
</protein>
<feature type="compositionally biased region" description="Basic and acidic residues" evidence="1">
    <location>
        <begin position="91"/>
        <end position="113"/>
    </location>
</feature>
<proteinExistence type="predicted"/>
<organism evidence="2 3">
    <name type="scientific">Embleya hyalina</name>
    <dbReference type="NCBI Taxonomy" id="516124"/>
    <lineage>
        <taxon>Bacteria</taxon>
        <taxon>Bacillati</taxon>
        <taxon>Actinomycetota</taxon>
        <taxon>Actinomycetes</taxon>
        <taxon>Kitasatosporales</taxon>
        <taxon>Streptomycetaceae</taxon>
        <taxon>Embleya</taxon>
    </lineage>
</organism>
<feature type="compositionally biased region" description="Pro residues" evidence="1">
    <location>
        <begin position="122"/>
        <end position="131"/>
    </location>
</feature>
<keyword evidence="3" id="KW-1185">Reference proteome</keyword>
<reference evidence="2 3" key="1">
    <citation type="submission" date="2018-12" db="EMBL/GenBank/DDBJ databases">
        <title>Draft genome sequence of Embleya hyalina NBRC 13850T.</title>
        <authorList>
            <person name="Komaki H."/>
            <person name="Hosoyama A."/>
            <person name="Kimura A."/>
            <person name="Ichikawa N."/>
            <person name="Tamura T."/>
        </authorList>
    </citation>
    <scope>NUCLEOTIDE SEQUENCE [LARGE SCALE GENOMIC DNA]</scope>
    <source>
        <strain evidence="2 3">NBRC 13850</strain>
    </source>
</reference>
<name>A0A401YWX3_9ACTN</name>
<evidence type="ECO:0000313" key="3">
    <source>
        <dbReference type="Proteomes" id="UP000286931"/>
    </source>
</evidence>
<feature type="compositionally biased region" description="Basic and acidic residues" evidence="1">
    <location>
        <begin position="68"/>
        <end position="83"/>
    </location>
</feature>
<dbReference type="AlphaFoldDB" id="A0A401YWX3"/>